<accession>A0ABU8MHG2</accession>
<reference evidence="2 3" key="1">
    <citation type="submission" date="2024-03" db="EMBL/GenBank/DDBJ databases">
        <title>Actinomycetospora sp. OC33-EN08, a novel actinomycete isolated from wild orchid (Aerides multiflora).</title>
        <authorList>
            <person name="Suriyachadkun C."/>
        </authorList>
    </citation>
    <scope>NUCLEOTIDE SEQUENCE [LARGE SCALE GENOMIC DNA]</scope>
    <source>
        <strain evidence="2 3">OC33-EN08</strain>
    </source>
</reference>
<dbReference type="RefSeq" id="WP_337693378.1">
    <property type="nucleotide sequence ID" value="NZ_JBBEGN010000001.1"/>
</dbReference>
<keyword evidence="3" id="KW-1185">Reference proteome</keyword>
<feature type="domain" description="DUF5615" evidence="1">
    <location>
        <begin position="9"/>
        <end position="103"/>
    </location>
</feature>
<sequence>MTTTPSPERLLLDEMFSPRLADSLTSEGHDVVAVAGHPVLAAASDVQVATWAARDERRVVTENVRDFVPLLATVEPPLQLLLTSSRRYPRSRQNPTPLLQALSTWLAAEVPRATLEWLP</sequence>
<dbReference type="Proteomes" id="UP001385809">
    <property type="component" value="Unassembled WGS sequence"/>
</dbReference>
<dbReference type="Pfam" id="PF18480">
    <property type="entry name" value="DUF5615"/>
    <property type="match status" value="1"/>
</dbReference>
<name>A0ABU8MHG2_9PSEU</name>
<dbReference type="EMBL" id="JBBEGN010000001">
    <property type="protein sequence ID" value="MEJ2866765.1"/>
    <property type="molecule type" value="Genomic_DNA"/>
</dbReference>
<dbReference type="InterPro" id="IPR041049">
    <property type="entry name" value="DUF5615"/>
</dbReference>
<gene>
    <name evidence="2" type="ORF">WCD74_03255</name>
</gene>
<evidence type="ECO:0000313" key="3">
    <source>
        <dbReference type="Proteomes" id="UP001385809"/>
    </source>
</evidence>
<evidence type="ECO:0000259" key="1">
    <source>
        <dbReference type="Pfam" id="PF18480"/>
    </source>
</evidence>
<proteinExistence type="predicted"/>
<protein>
    <submittedName>
        <fullName evidence="2">DUF5615 family PIN-like protein</fullName>
    </submittedName>
</protein>
<comment type="caution">
    <text evidence="2">The sequence shown here is derived from an EMBL/GenBank/DDBJ whole genome shotgun (WGS) entry which is preliminary data.</text>
</comment>
<evidence type="ECO:0000313" key="2">
    <source>
        <dbReference type="EMBL" id="MEJ2866765.1"/>
    </source>
</evidence>
<organism evidence="2 3">
    <name type="scientific">Actinomycetospora aurantiaca</name>
    <dbReference type="NCBI Taxonomy" id="3129233"/>
    <lineage>
        <taxon>Bacteria</taxon>
        <taxon>Bacillati</taxon>
        <taxon>Actinomycetota</taxon>
        <taxon>Actinomycetes</taxon>
        <taxon>Pseudonocardiales</taxon>
        <taxon>Pseudonocardiaceae</taxon>
        <taxon>Actinomycetospora</taxon>
    </lineage>
</organism>